<proteinExistence type="predicted"/>
<evidence type="ECO:0008006" key="4">
    <source>
        <dbReference type="Google" id="ProtNLM"/>
    </source>
</evidence>
<evidence type="ECO:0000313" key="2">
    <source>
        <dbReference type="EMBL" id="TCS93052.1"/>
    </source>
</evidence>
<evidence type="ECO:0000313" key="3">
    <source>
        <dbReference type="Proteomes" id="UP000294599"/>
    </source>
</evidence>
<accession>A0A4S3KT19</accession>
<keyword evidence="3" id="KW-1185">Reference proteome</keyword>
<keyword evidence="1" id="KW-0732">Signal</keyword>
<sequence length="352" mass="38387">MTRRLPVLLACALLALFPRPAPAADAGAIPMPGEIDPATLWERVLAGGDAAKIYGGYELVDRLWPVDGELDAEACSGARDDLDGHLRTNPVGIALWWLSLRCAEAMGDAARADRDSEALAALLRHALKDARMPSLLDRPIPVLAQYDADAIVEVSGQTRLYSYYDSSRTGRHLPLVVALWDEAARREHILVFDFLAPMVRLQRMEIAGSPAFRFLLSRDLLTAAEDGEDSAIGIGRAIRRILFETPQAERAEALRKAGEQELTGVVLEVAGACLEAARDTCAEAAVDVLMPLAERRLAACDAASGKFGRAVQRQAEVVALLKQAGADEGQIERFRERLRLYQRGEVLIEGRD</sequence>
<dbReference type="OrthoDB" id="6810016at2"/>
<name>A0A4S3KT19_9GAMM</name>
<feature type="signal peptide" evidence="1">
    <location>
        <begin position="1"/>
        <end position="23"/>
    </location>
</feature>
<protein>
    <recommendedName>
        <fullName evidence="4">TRAP-type C4-dicarboxylate transport system substrate-binding protein</fullName>
    </recommendedName>
</protein>
<dbReference type="Proteomes" id="UP000294599">
    <property type="component" value="Unassembled WGS sequence"/>
</dbReference>
<gene>
    <name evidence="2" type="ORF">EDC25_13023</name>
</gene>
<comment type="caution">
    <text evidence="2">The sequence shown here is derived from an EMBL/GenBank/DDBJ whole genome shotgun (WGS) entry which is preliminary data.</text>
</comment>
<dbReference type="RefSeq" id="WP_123522173.1">
    <property type="nucleotide sequence ID" value="NZ_JBHLWF010000030.1"/>
</dbReference>
<feature type="chain" id="PRO_5030100253" description="TRAP-type C4-dicarboxylate transport system substrate-binding protein" evidence="1">
    <location>
        <begin position="24"/>
        <end position="352"/>
    </location>
</feature>
<dbReference type="AlphaFoldDB" id="A0A4S3KT19"/>
<dbReference type="EMBL" id="SMAF01000030">
    <property type="protein sequence ID" value="TCS93052.1"/>
    <property type="molecule type" value="Genomic_DNA"/>
</dbReference>
<evidence type="ECO:0000256" key="1">
    <source>
        <dbReference type="SAM" id="SignalP"/>
    </source>
</evidence>
<reference evidence="2 3" key="1">
    <citation type="submission" date="2019-03" db="EMBL/GenBank/DDBJ databases">
        <title>Genomic Encyclopedia of Type Strains, Phase IV (KMG-IV): sequencing the most valuable type-strain genomes for metagenomic binning, comparative biology and taxonomic classification.</title>
        <authorList>
            <person name="Goeker M."/>
        </authorList>
    </citation>
    <scope>NUCLEOTIDE SEQUENCE [LARGE SCALE GENOMIC DNA]</scope>
    <source>
        <strain evidence="2 3">DSM 21944</strain>
    </source>
</reference>
<organism evidence="2 3">
    <name type="scientific">Pseudofulvimonas gallinarii</name>
    <dbReference type="NCBI Taxonomy" id="634155"/>
    <lineage>
        <taxon>Bacteria</taxon>
        <taxon>Pseudomonadati</taxon>
        <taxon>Pseudomonadota</taxon>
        <taxon>Gammaproteobacteria</taxon>
        <taxon>Lysobacterales</taxon>
        <taxon>Rhodanobacteraceae</taxon>
        <taxon>Pseudofulvimonas</taxon>
    </lineage>
</organism>